<gene>
    <name evidence="8" type="primary">UL29</name>
</gene>
<dbReference type="InterPro" id="IPR000635">
    <property type="entry name" value="Viral_ssDNA-bd"/>
</dbReference>
<keyword evidence="9" id="KW-1185">Reference proteome</keyword>
<keyword evidence="3" id="KW-0479">Metal-binding</keyword>
<evidence type="ECO:0000256" key="6">
    <source>
        <dbReference type="ARBA" id="ARBA00023125"/>
    </source>
</evidence>
<dbReference type="Gene3D" id="1.20.190.40">
    <property type="entry name" value="Viral ssDNA binding protein, head domain"/>
    <property type="match status" value="2"/>
</dbReference>
<dbReference type="KEGG" id="vg:26828054"/>
<feature type="region of interest" description="Disordered" evidence="7">
    <location>
        <begin position="1145"/>
        <end position="1192"/>
    </location>
</feature>
<dbReference type="GO" id="GO:0003697">
    <property type="term" value="F:single-stranded DNA binding"/>
    <property type="evidence" value="ECO:0007669"/>
    <property type="project" value="InterPro"/>
</dbReference>
<keyword evidence="6" id="KW-0238">DNA-binding</keyword>
<keyword evidence="4" id="KW-0863">Zinc-finger</keyword>
<keyword evidence="1" id="KW-1048">Host nucleus</keyword>
<dbReference type="FunFam" id="1.20.190.40:FF:000002">
    <property type="entry name" value="Major DNA-binding protein"/>
    <property type="match status" value="1"/>
</dbReference>
<feature type="compositionally biased region" description="Low complexity" evidence="7">
    <location>
        <begin position="1151"/>
        <end position="1160"/>
    </location>
</feature>
<keyword evidence="5" id="KW-0862">Zinc</keyword>
<accession>A0A0Y0ABF7</accession>
<dbReference type="InterPro" id="IPR035989">
    <property type="entry name" value="DBP_sf"/>
</dbReference>
<evidence type="ECO:0000256" key="4">
    <source>
        <dbReference type="ARBA" id="ARBA00022771"/>
    </source>
</evidence>
<dbReference type="GO" id="GO:0008270">
    <property type="term" value="F:zinc ion binding"/>
    <property type="evidence" value="ECO:0007669"/>
    <property type="project" value="UniProtKB-KW"/>
</dbReference>
<evidence type="ECO:0000313" key="8">
    <source>
        <dbReference type="EMBL" id="AMB16996.1"/>
    </source>
</evidence>
<dbReference type="GeneID" id="26828054"/>
<dbReference type="Gene3D" id="1.10.150.560">
    <property type="match status" value="1"/>
</dbReference>
<dbReference type="GO" id="GO:0006260">
    <property type="term" value="P:DNA replication"/>
    <property type="evidence" value="ECO:0007669"/>
    <property type="project" value="UniProtKB-KW"/>
</dbReference>
<sequence length="1192" mass="130661">MDAKKKTATTKIPPGPLGYIYIRPCPMECLAELSLLSARSLDSDVAVAPLVGGLTVEPSFKTNVATIIGTRTTGLGGKTVSLKLSPTHYRSSVYIFHGGRHLTPSTNAPHLSKLCARASKQFGFSEYNPAAVELSHETTGEDLCKHVGLPPETTMIYLVVTEGFKEALYIGNAFLHTGGVEKILIGEDETFRIPIYLLQMFMPDFQRVITDPFNKNHRAIGENFNYPKPFFNRPLMQLLFQAVFGPTAVALRVRNIDEFIRSAAHLTFEENYEGATLSQEITFTALDGGPGKLSRSGASSSSNLGQGGFEQRLASVMAGDATLTLEAIMSAAIFDEPLTDITSWPLLSEQNTSLDRATAIGSYLGRVAGLVGAMVFSTNSALHLTEVEDTGPVDPKDATKQSFYRFFLVPGTHVAANPQIDREGRPIPGHEKRALAPLAGGNQEFKGDHLALLCGFSPALLAKMLYYLERCDSGVIVGRQEMDVVRYVAESQHTDVPCDLCTYDTRHACVHTTLMRLRARHPKFSNTTRGALGVFGTMNSLYSDCDILGNYAAFSALKRADVQETTKSIMQETYRAAVDRVLNELENLQYIDQSVPTALGKLDSIITNRETFHTVVSNITQVVNNEVDQLVHNLIEGRNFKIKESLFDANHTMPLTLDPHACGPCPILQLLHHRSNLVVFQDLALSQCSSVFAEHSVEGRNFRNQFQPLLRKRVLNLFNNGFLVAKPLTIALEDDVVISAPSLFAGQEAPADTFEGDIARVSIDVPKELRVKSRVLFSSVGTTASESARARVASLQAAYKKTDKRVDILLGPVGFLLKQFHPVIFPNGKPPGSTQPNPQWFWTALQRNQLPARLLSPPDIETIIFVKKFSMEYSTNNFINLTPNNVSELALYYMANQILRQCDHSEFFINTLTAIISGSRRPPNPLTVASWAPQGGAALEHGVKSLSENIDAYPGAWSSMFVSCNLLRPVMATRPMVVLGLSISKYHGMAGNDRVFQAGNWANLTGGKNVCPLLLFDRTRKFVLTCPRAGFLCSSSVTGLGVHEHSLCDQLRAIIIEGGATVASSVFTTVVKSLGPRTQQLQIEDWLALLGDDYLSEEMMDLNARTLERGKGEWTSEAAFEVAREAENLLNQSNLADDEMFNFGEYEEGESTPPGSSGPSLFSSTKKRPGAIEDLFGGAPPEKKGELTLDML</sequence>
<dbReference type="HAMAP" id="MF_04007">
    <property type="entry name" value="HSV_DNBI"/>
    <property type="match status" value="1"/>
</dbReference>
<keyword evidence="2" id="KW-0235">DNA replication</keyword>
<protein>
    <submittedName>
        <fullName evidence="8">Single stranded binding protein ICP8</fullName>
    </submittedName>
</protein>
<evidence type="ECO:0000256" key="3">
    <source>
        <dbReference type="ARBA" id="ARBA00022723"/>
    </source>
</evidence>
<feature type="compositionally biased region" description="Basic and acidic residues" evidence="7">
    <location>
        <begin position="1181"/>
        <end position="1192"/>
    </location>
</feature>
<evidence type="ECO:0000256" key="5">
    <source>
        <dbReference type="ARBA" id="ARBA00022833"/>
    </source>
</evidence>
<organism evidence="8 9">
    <name type="scientific">Macropodid alphaherpesvirus 1</name>
    <dbReference type="NCBI Taxonomy" id="137443"/>
    <lineage>
        <taxon>Viruses</taxon>
        <taxon>Duplodnaviria</taxon>
        <taxon>Heunggongvirae</taxon>
        <taxon>Peploviricota</taxon>
        <taxon>Herviviricetes</taxon>
        <taxon>Herpesvirales</taxon>
        <taxon>Orthoherpesviridae</taxon>
        <taxon>Alphaherpesvirinae</taxon>
        <taxon>Simplexvirus</taxon>
        <taxon>Simplexvirus macropodidalpha1</taxon>
    </lineage>
</organism>
<dbReference type="OrthoDB" id="176at10239"/>
<dbReference type="EMBL" id="KT594769">
    <property type="protein sequence ID" value="AMB16996.1"/>
    <property type="molecule type" value="Genomic_DNA"/>
</dbReference>
<dbReference type="SUPFAM" id="SSF118208">
    <property type="entry name" value="Viral ssDNA binding protein"/>
    <property type="match status" value="1"/>
</dbReference>
<evidence type="ECO:0000256" key="7">
    <source>
        <dbReference type="SAM" id="MobiDB-lite"/>
    </source>
</evidence>
<proteinExistence type="inferred from homology"/>
<dbReference type="InterPro" id="IPR043031">
    <property type="entry name" value="Viral_ssDBP_head"/>
</dbReference>
<evidence type="ECO:0000256" key="1">
    <source>
        <dbReference type="ARBA" id="ARBA00022562"/>
    </source>
</evidence>
<evidence type="ECO:0000256" key="2">
    <source>
        <dbReference type="ARBA" id="ARBA00022705"/>
    </source>
</evidence>
<dbReference type="Proteomes" id="UP000169848">
    <property type="component" value="Segment"/>
</dbReference>
<dbReference type="GO" id="GO:0042025">
    <property type="term" value="C:host cell nucleus"/>
    <property type="evidence" value="ECO:0007669"/>
    <property type="project" value="InterPro"/>
</dbReference>
<dbReference type="Pfam" id="PF00747">
    <property type="entry name" value="Viral_DNA_bp"/>
    <property type="match status" value="1"/>
</dbReference>
<evidence type="ECO:0000313" key="9">
    <source>
        <dbReference type="Proteomes" id="UP000169848"/>
    </source>
</evidence>
<name>A0A0Y0ABF7_9ALPH</name>
<reference evidence="8 9" key="1">
    <citation type="journal article" date="2016" name="BMC Genomics">
        <title>The first genome sequence of a metatherian herpesvirus: Macropodid herpesvirus 1.</title>
        <authorList>
            <person name="Vaz P.K."/>
            <person name="Mahony T.J."/>
            <person name="Hartley C.A."/>
            <person name="Fowler E.V."/>
            <person name="Ficorilli N."/>
            <person name="Lee S.W."/>
            <person name="Gilkerson J.R."/>
            <person name="Browning G.F."/>
            <person name="Devlin J.M."/>
        </authorList>
    </citation>
    <scope>NUCLEOTIDE SEQUENCE [LARGE SCALE GENOMIC DNA]</scope>
    <source>
        <strain evidence="8">MaHV1.3076/08</strain>
    </source>
</reference>
<dbReference type="RefSeq" id="YP_009227262.1">
    <property type="nucleotide sequence ID" value="NC_029132.1"/>
</dbReference>